<evidence type="ECO:0000256" key="7">
    <source>
        <dbReference type="HAMAP-Rule" id="MF_00672"/>
    </source>
</evidence>
<evidence type="ECO:0000256" key="4">
    <source>
        <dbReference type="ARBA" id="ARBA00022692"/>
    </source>
</evidence>
<dbReference type="InterPro" id="IPR023679">
    <property type="entry name" value="UPF0761_bac"/>
</dbReference>
<dbReference type="RefSeq" id="WP_244773596.1">
    <property type="nucleotide sequence ID" value="NZ_CP091519.2"/>
</dbReference>
<evidence type="ECO:0000313" key="8">
    <source>
        <dbReference type="EMBL" id="SSY79739.1"/>
    </source>
</evidence>
<dbReference type="PANTHER" id="PTHR30213">
    <property type="entry name" value="INNER MEMBRANE PROTEIN YHJD"/>
    <property type="match status" value="1"/>
</dbReference>
<feature type="transmembrane region" description="Helical" evidence="7">
    <location>
        <begin position="108"/>
        <end position="125"/>
    </location>
</feature>
<name>A0A376BS67_9NEIS</name>
<dbReference type="AlphaFoldDB" id="A0A376BS67"/>
<comment type="subcellular location">
    <subcellularLocation>
        <location evidence="1 7">Cell membrane</location>
        <topology evidence="1 7">Multi-pass membrane protein</topology>
    </subcellularLocation>
</comment>
<organism evidence="8 9">
    <name type="scientific">Alysiella crassa</name>
    <dbReference type="NCBI Taxonomy" id="153491"/>
    <lineage>
        <taxon>Bacteria</taxon>
        <taxon>Pseudomonadati</taxon>
        <taxon>Pseudomonadota</taxon>
        <taxon>Betaproteobacteria</taxon>
        <taxon>Neisseriales</taxon>
        <taxon>Neisseriaceae</taxon>
        <taxon>Alysiella</taxon>
    </lineage>
</organism>
<keyword evidence="5 7" id="KW-1133">Transmembrane helix</keyword>
<feature type="transmembrane region" description="Helical" evidence="7">
    <location>
        <begin position="257"/>
        <end position="277"/>
    </location>
</feature>
<comment type="similarity">
    <text evidence="7">Belongs to the UPF0761 family.</text>
</comment>
<keyword evidence="9" id="KW-1185">Reference proteome</keyword>
<dbReference type="Pfam" id="PF03631">
    <property type="entry name" value="Virul_fac_BrkB"/>
    <property type="match status" value="1"/>
</dbReference>
<dbReference type="PANTHER" id="PTHR30213:SF0">
    <property type="entry name" value="UPF0761 MEMBRANE PROTEIN YIHY"/>
    <property type="match status" value="1"/>
</dbReference>
<sequence length="409" mass="46891">MRRLLMIFQFDELKLLGLKPYWGFLRFFWRRCNEIRVWQVAGSLTFTTLLALVPVLTIVLVLVSAFPIFGDVTLEFMQFVNTIIVPSGAVAVWDYLNEFNKQASKLTTVGVVMMLLTSLLLIKTIDQTFNRIWRVRRPRSPWLQFPVYWALLTFMPVLLALGVSLISQTAEFSGSLKMMAWFIFDVLVLYILYRVVPNRFVPAKHALCGALLTTVLLKFAKLGFDGYIQNFNSYQIIYGAFSAIPVFLVWLHLLWAIILLGAVLTASLSYWQGAVYLRPRGKHALFNDIVQILLMLSRAQADGRSLRVQHFRQHVNMGYDELGDLLEQLEDMGYVGSHKNGWLLKKSLEHITLRELVGHFVYMPSTIDSPIKFALAALMQSGFEMLDITLAEFERRFLSEQIVDKKSGA</sequence>
<evidence type="ECO:0000256" key="3">
    <source>
        <dbReference type="ARBA" id="ARBA00022519"/>
    </source>
</evidence>
<keyword evidence="3" id="KW-0997">Cell inner membrane</keyword>
<dbReference type="NCBIfam" id="TIGR00765">
    <property type="entry name" value="yihY_not_rbn"/>
    <property type="match status" value="1"/>
</dbReference>
<feature type="transmembrane region" description="Helical" evidence="7">
    <location>
        <begin position="178"/>
        <end position="196"/>
    </location>
</feature>
<feature type="transmembrane region" description="Helical" evidence="7">
    <location>
        <begin position="40"/>
        <end position="70"/>
    </location>
</feature>
<reference evidence="8 9" key="1">
    <citation type="submission" date="2018-06" db="EMBL/GenBank/DDBJ databases">
        <authorList>
            <consortium name="Pathogen Informatics"/>
            <person name="Doyle S."/>
        </authorList>
    </citation>
    <scope>NUCLEOTIDE SEQUENCE [LARGE SCALE GENOMIC DNA]</scope>
    <source>
        <strain evidence="8 9">NCTC10283</strain>
    </source>
</reference>
<evidence type="ECO:0000256" key="1">
    <source>
        <dbReference type="ARBA" id="ARBA00004651"/>
    </source>
</evidence>
<evidence type="ECO:0000313" key="9">
    <source>
        <dbReference type="Proteomes" id="UP000254209"/>
    </source>
</evidence>
<dbReference type="GO" id="GO:0005886">
    <property type="term" value="C:plasma membrane"/>
    <property type="evidence" value="ECO:0007669"/>
    <property type="project" value="UniProtKB-SubCell"/>
</dbReference>
<dbReference type="HAMAP" id="MF_00672">
    <property type="entry name" value="UPF0761"/>
    <property type="match status" value="1"/>
</dbReference>
<dbReference type="EMBL" id="UFSO01000003">
    <property type="protein sequence ID" value="SSY79739.1"/>
    <property type="molecule type" value="Genomic_DNA"/>
</dbReference>
<keyword evidence="6 7" id="KW-0472">Membrane</keyword>
<protein>
    <recommendedName>
        <fullName evidence="7">UPF0761 membrane protein NCTC10283_01464</fullName>
    </recommendedName>
</protein>
<feature type="transmembrane region" description="Helical" evidence="7">
    <location>
        <begin position="145"/>
        <end position="166"/>
    </location>
</feature>
<dbReference type="InterPro" id="IPR017039">
    <property type="entry name" value="Virul_fac_BrkB"/>
</dbReference>
<accession>A0A376BS67</accession>
<evidence type="ECO:0000256" key="5">
    <source>
        <dbReference type="ARBA" id="ARBA00022989"/>
    </source>
</evidence>
<keyword evidence="4 7" id="KW-0812">Transmembrane</keyword>
<evidence type="ECO:0000256" key="2">
    <source>
        <dbReference type="ARBA" id="ARBA00022475"/>
    </source>
</evidence>
<gene>
    <name evidence="8" type="primary">yihY_2</name>
    <name evidence="8" type="ORF">NCTC10283_01464</name>
</gene>
<evidence type="ECO:0000256" key="6">
    <source>
        <dbReference type="ARBA" id="ARBA00023136"/>
    </source>
</evidence>
<feature type="transmembrane region" description="Helical" evidence="7">
    <location>
        <begin position="202"/>
        <end position="220"/>
    </location>
</feature>
<proteinExistence type="inferred from homology"/>
<keyword evidence="2 7" id="KW-1003">Cell membrane</keyword>
<dbReference type="Proteomes" id="UP000254209">
    <property type="component" value="Unassembled WGS sequence"/>
</dbReference>